<dbReference type="PANTHER" id="PTHR31350">
    <property type="entry name" value="SI:DKEY-261L7.2"/>
    <property type="match status" value="1"/>
</dbReference>
<dbReference type="InterPro" id="IPR032698">
    <property type="entry name" value="SirB1_N"/>
</dbReference>
<sequence>MADGTEAHALLAGLAGAGTAPLDLAGAALALASFDRPGVGFGWYRQHLGELTDALGETAASRNNDIAGCAGTLSAVMAERFGYRGDDLTYDDMQNANLMRVIERRRGLPVALGILYIHAARSQGWQAEGLNFPGHFLIRLQAAGGRAILDPFNGGRMLEAVDLRQLLTAIAGQDSGLLPDYYEPVTDRDILLRLQNNILLRSVRQGAFERALSVIDRMLLFAPDHVPLWREAALVNARLERMGAAIEALERFVELAPSSEERHEAAALLQAWRGRLN</sequence>
<dbReference type="AlphaFoldDB" id="A0A420WCD7"/>
<reference evidence="3 4" key="1">
    <citation type="submission" date="2018-10" db="EMBL/GenBank/DDBJ databases">
        <title>Comparative analysis of microorganisms from saline springs in Andes Mountain Range, Colombia.</title>
        <authorList>
            <person name="Rubin E."/>
        </authorList>
    </citation>
    <scope>NUCLEOTIDE SEQUENCE [LARGE SCALE GENOMIC DNA]</scope>
    <source>
        <strain evidence="3 4">USBA 36</strain>
    </source>
</reference>
<dbReference type="RefSeq" id="WP_121221426.1">
    <property type="nucleotide sequence ID" value="NZ_RBIG01000003.1"/>
</dbReference>
<proteinExistence type="inferred from homology"/>
<comment type="caution">
    <text evidence="3">The sequence shown here is derived from an EMBL/GenBank/DDBJ whole genome shotgun (WGS) entry which is preliminary data.</text>
</comment>
<organism evidence="3 4">
    <name type="scientific">Oceanibaculum indicum</name>
    <dbReference type="NCBI Taxonomy" id="526216"/>
    <lineage>
        <taxon>Bacteria</taxon>
        <taxon>Pseudomonadati</taxon>
        <taxon>Pseudomonadota</taxon>
        <taxon>Alphaproteobacteria</taxon>
        <taxon>Rhodospirillales</taxon>
        <taxon>Oceanibaculaceae</taxon>
        <taxon>Oceanibaculum</taxon>
    </lineage>
</organism>
<dbReference type="PANTHER" id="PTHR31350:SF21">
    <property type="entry name" value="F-BOX ONLY PROTEIN 21"/>
    <property type="match status" value="1"/>
</dbReference>
<name>A0A420WCD7_9PROT</name>
<dbReference type="SUPFAM" id="SSF48452">
    <property type="entry name" value="TPR-like"/>
    <property type="match status" value="1"/>
</dbReference>
<dbReference type="Gene3D" id="1.25.40.10">
    <property type="entry name" value="Tetratricopeptide repeat domain"/>
    <property type="match status" value="1"/>
</dbReference>
<protein>
    <submittedName>
        <fullName evidence="3">Tetratricopeptide repeat protein</fullName>
    </submittedName>
</protein>
<evidence type="ECO:0000259" key="2">
    <source>
        <dbReference type="Pfam" id="PF13369"/>
    </source>
</evidence>
<comment type="similarity">
    <text evidence="1">Belongs to the UPF0162 family.</text>
</comment>
<evidence type="ECO:0000313" key="3">
    <source>
        <dbReference type="EMBL" id="RKQ68687.1"/>
    </source>
</evidence>
<gene>
    <name evidence="3" type="ORF">BCL74_3169</name>
</gene>
<accession>A0A420WCD7</accession>
<dbReference type="EMBL" id="RBIG01000003">
    <property type="protein sequence ID" value="RKQ68687.1"/>
    <property type="molecule type" value="Genomic_DNA"/>
</dbReference>
<dbReference type="Proteomes" id="UP000277424">
    <property type="component" value="Unassembled WGS sequence"/>
</dbReference>
<dbReference type="Pfam" id="PF13371">
    <property type="entry name" value="TPR_9"/>
    <property type="match status" value="1"/>
</dbReference>
<dbReference type="Pfam" id="PF13369">
    <property type="entry name" value="Transglut_core2"/>
    <property type="match status" value="1"/>
</dbReference>
<feature type="domain" description="Protein SirB1 N-terminal" evidence="2">
    <location>
        <begin position="44"/>
        <end position="195"/>
    </location>
</feature>
<evidence type="ECO:0000256" key="1">
    <source>
        <dbReference type="ARBA" id="ARBA00007100"/>
    </source>
</evidence>
<dbReference type="InterPro" id="IPR011990">
    <property type="entry name" value="TPR-like_helical_dom_sf"/>
</dbReference>
<evidence type="ECO:0000313" key="4">
    <source>
        <dbReference type="Proteomes" id="UP000277424"/>
    </source>
</evidence>
<dbReference type="OrthoDB" id="232498at2"/>